<dbReference type="FunFam" id="3.40.50.720:FF:000084">
    <property type="entry name" value="Short-chain dehydrogenase reductase"/>
    <property type="match status" value="1"/>
</dbReference>
<dbReference type="GO" id="GO:0009062">
    <property type="term" value="P:fatty acid catabolic process"/>
    <property type="evidence" value="ECO:0007669"/>
    <property type="project" value="InterPro"/>
</dbReference>
<protein>
    <recommendedName>
        <fullName evidence="5">D-xylose 1-dehydrogenase</fullName>
        <ecNumber evidence="4">1.1.1.175</ecNumber>
    </recommendedName>
</protein>
<dbReference type="GO" id="GO:0047838">
    <property type="term" value="F:D-xylose 1-dehydrogenase (NAD+) activity"/>
    <property type="evidence" value="ECO:0007669"/>
    <property type="project" value="UniProtKB-EC"/>
</dbReference>
<dbReference type="PANTHER" id="PTHR43296:SF2">
    <property type="entry name" value="PEROXISOMAL 2,4-DIENOYL-COA REDUCTASE [(3E)-ENOYL-COA-PRODUCING]"/>
    <property type="match status" value="1"/>
</dbReference>
<organism evidence="6 7">
    <name type="scientific">Phenylobacterium glaciei</name>
    <dbReference type="NCBI Taxonomy" id="2803784"/>
    <lineage>
        <taxon>Bacteria</taxon>
        <taxon>Pseudomonadati</taxon>
        <taxon>Pseudomonadota</taxon>
        <taxon>Alphaproteobacteria</taxon>
        <taxon>Caulobacterales</taxon>
        <taxon>Caulobacteraceae</taxon>
        <taxon>Phenylobacterium</taxon>
    </lineage>
</organism>
<dbReference type="PRINTS" id="PR00081">
    <property type="entry name" value="GDHRDH"/>
</dbReference>
<dbReference type="InterPro" id="IPR002347">
    <property type="entry name" value="SDR_fam"/>
</dbReference>
<dbReference type="NCBIfam" id="NF005752">
    <property type="entry name" value="PRK07576.1"/>
    <property type="match status" value="1"/>
</dbReference>
<dbReference type="InterPro" id="IPR036291">
    <property type="entry name" value="NAD(P)-bd_dom_sf"/>
</dbReference>
<keyword evidence="2" id="KW-0521">NADP</keyword>
<evidence type="ECO:0000256" key="2">
    <source>
        <dbReference type="ARBA" id="ARBA00022857"/>
    </source>
</evidence>
<dbReference type="RefSeq" id="WP_215339047.1">
    <property type="nucleotide sequence ID" value="NZ_JAGSGD010000001.1"/>
</dbReference>
<accession>A0A941HUS6</accession>
<keyword evidence="3" id="KW-0560">Oxidoreductase</keyword>
<gene>
    <name evidence="6" type="ORF">JKL49_06215</name>
</gene>
<dbReference type="EC" id="1.1.1.175" evidence="4"/>
<dbReference type="CDD" id="cd05369">
    <property type="entry name" value="TER_DECR_SDR_a"/>
    <property type="match status" value="1"/>
</dbReference>
<name>A0A941HUS6_9CAUL</name>
<comment type="similarity">
    <text evidence="1">Belongs to the short-chain dehydrogenases/reductases (SDR) family.</text>
</comment>
<keyword evidence="7" id="KW-1185">Reference proteome</keyword>
<dbReference type="SUPFAM" id="SSF51735">
    <property type="entry name" value="NAD(P)-binding Rossmann-fold domains"/>
    <property type="match status" value="1"/>
</dbReference>
<dbReference type="InterPro" id="IPR045017">
    <property type="entry name" value="DECR2-like"/>
</dbReference>
<dbReference type="GO" id="GO:0008670">
    <property type="term" value="F:2,4-dienoyl-CoA reductase (NADPH) activity"/>
    <property type="evidence" value="ECO:0007669"/>
    <property type="project" value="InterPro"/>
</dbReference>
<dbReference type="Proteomes" id="UP000622580">
    <property type="component" value="Unassembled WGS sequence"/>
</dbReference>
<dbReference type="Gene3D" id="3.40.50.720">
    <property type="entry name" value="NAD(P)-binding Rossmann-like Domain"/>
    <property type="match status" value="1"/>
</dbReference>
<evidence type="ECO:0000256" key="4">
    <source>
        <dbReference type="ARBA" id="ARBA00066641"/>
    </source>
</evidence>
<sequence>MAQDTQLVGKTCFVAGASSGINLGIAKRFAAAGANVVIISRSEEKIAAAAQEVSAFGKPCIGIAADVRDYAAVEAALKRTHTEFGDIDIVLSGAAGNFVAPALGMSANGFKTVVDIDLIGTFNVLRASFEFLRRPGASLISITAGQGDRPSMFQAHVCAAKAGINMLTKCLALEWGPGGVRVNAVSPGPIADTEGMARLASTPEAEERVKSRNPMRRYGTKDEIADMCLFLSSDQAKYVNGAIIPVDGGSGCGDASGNALANYA</sequence>
<evidence type="ECO:0000256" key="1">
    <source>
        <dbReference type="ARBA" id="ARBA00006484"/>
    </source>
</evidence>
<dbReference type="PANTHER" id="PTHR43296">
    <property type="entry name" value="PEROXISOMAL 2,4-DIENOYL-COA REDUCTASE"/>
    <property type="match status" value="1"/>
</dbReference>
<evidence type="ECO:0000313" key="6">
    <source>
        <dbReference type="EMBL" id="MBR7618979.1"/>
    </source>
</evidence>
<evidence type="ECO:0000313" key="7">
    <source>
        <dbReference type="Proteomes" id="UP000622580"/>
    </source>
</evidence>
<dbReference type="AlphaFoldDB" id="A0A941HUS6"/>
<evidence type="ECO:0000256" key="3">
    <source>
        <dbReference type="ARBA" id="ARBA00023002"/>
    </source>
</evidence>
<reference evidence="6" key="1">
    <citation type="submission" date="2021-04" db="EMBL/GenBank/DDBJ databases">
        <title>Draft genome assembly of strain Phenylobacterium sp. 20VBR1 using MiniION and Illumina platforms.</title>
        <authorList>
            <person name="Thomas F.A."/>
            <person name="Krishnan K.P."/>
            <person name="Sinha R.K."/>
        </authorList>
    </citation>
    <scope>NUCLEOTIDE SEQUENCE</scope>
    <source>
        <strain evidence="6">20VBR1</strain>
    </source>
</reference>
<proteinExistence type="inferred from homology"/>
<evidence type="ECO:0000256" key="5">
    <source>
        <dbReference type="ARBA" id="ARBA00069939"/>
    </source>
</evidence>
<dbReference type="Pfam" id="PF13561">
    <property type="entry name" value="adh_short_C2"/>
    <property type="match status" value="1"/>
</dbReference>
<comment type="caution">
    <text evidence="6">The sequence shown here is derived from an EMBL/GenBank/DDBJ whole genome shotgun (WGS) entry which is preliminary data.</text>
</comment>
<dbReference type="EMBL" id="JAGSGD010000001">
    <property type="protein sequence ID" value="MBR7618979.1"/>
    <property type="molecule type" value="Genomic_DNA"/>
</dbReference>